<dbReference type="InterPro" id="IPR000326">
    <property type="entry name" value="PAP2/HPO"/>
</dbReference>
<dbReference type="CDD" id="cd03392">
    <property type="entry name" value="PAP2_like_2"/>
    <property type="match status" value="1"/>
</dbReference>
<name>A0ABP9JSY2_9ACTN</name>
<feature type="transmembrane region" description="Helical" evidence="2">
    <location>
        <begin position="54"/>
        <end position="82"/>
    </location>
</feature>
<feature type="transmembrane region" description="Helical" evidence="2">
    <location>
        <begin position="129"/>
        <end position="150"/>
    </location>
</feature>
<reference evidence="5" key="1">
    <citation type="journal article" date="2019" name="Int. J. Syst. Evol. Microbiol.">
        <title>The Global Catalogue of Microorganisms (GCM) 10K type strain sequencing project: providing services to taxonomists for standard genome sequencing and annotation.</title>
        <authorList>
            <consortium name="The Broad Institute Genomics Platform"/>
            <consortium name="The Broad Institute Genome Sequencing Center for Infectious Disease"/>
            <person name="Wu L."/>
            <person name="Ma J."/>
        </authorList>
    </citation>
    <scope>NUCLEOTIDE SEQUENCE [LARGE SCALE GENOMIC DNA]</scope>
    <source>
        <strain evidence="5">JCM 18410</strain>
    </source>
</reference>
<sequence length="246" mass="25150">MKRRELAELAGSLGLGAWAAFGVLGAVAVGHGGAPLVLDRDVLAWAVGHRSATALAVARGVTATGTGVFPCLLVAVAALAAGRAPRQRLAMAAFGLAAMGGGQASRYAVMRLAHRPRPPYPDWATHASGWAFPSGHTATSALAAGLLIAAVSWRAPRGATGLRLLIGCWAVSVGLSRAYLGVHWCTDVAGGWLFAAGWLGACLWGAARWLPDVFVAQPPPRTGAEESRSRAGVGRPARGPDRGKGA</sequence>
<evidence type="ECO:0000313" key="4">
    <source>
        <dbReference type="EMBL" id="GAA5041293.1"/>
    </source>
</evidence>
<organism evidence="4 5">
    <name type="scientific">Streptomyces similanensis</name>
    <dbReference type="NCBI Taxonomy" id="1274988"/>
    <lineage>
        <taxon>Bacteria</taxon>
        <taxon>Bacillati</taxon>
        <taxon>Actinomycetota</taxon>
        <taxon>Actinomycetes</taxon>
        <taxon>Kitasatosporales</taxon>
        <taxon>Streptomycetaceae</taxon>
        <taxon>Streptomyces</taxon>
    </lineage>
</organism>
<dbReference type="Pfam" id="PF01569">
    <property type="entry name" value="PAP2"/>
    <property type="match status" value="1"/>
</dbReference>
<feature type="domain" description="Phosphatidic acid phosphatase type 2/haloperoxidase" evidence="3">
    <location>
        <begin position="89"/>
        <end position="203"/>
    </location>
</feature>
<evidence type="ECO:0000313" key="5">
    <source>
        <dbReference type="Proteomes" id="UP001500124"/>
    </source>
</evidence>
<dbReference type="Gene3D" id="1.20.144.10">
    <property type="entry name" value="Phosphatidic acid phosphatase type 2/haloperoxidase"/>
    <property type="match status" value="1"/>
</dbReference>
<evidence type="ECO:0000256" key="1">
    <source>
        <dbReference type="SAM" id="MobiDB-lite"/>
    </source>
</evidence>
<evidence type="ECO:0000256" key="2">
    <source>
        <dbReference type="SAM" id="Phobius"/>
    </source>
</evidence>
<feature type="transmembrane region" description="Helical" evidence="2">
    <location>
        <begin position="89"/>
        <end position="109"/>
    </location>
</feature>
<dbReference type="InterPro" id="IPR036938">
    <property type="entry name" value="PAP2/HPO_sf"/>
</dbReference>
<comment type="caution">
    <text evidence="4">The sequence shown here is derived from an EMBL/GenBank/DDBJ whole genome shotgun (WGS) entry which is preliminary data.</text>
</comment>
<dbReference type="SMART" id="SM00014">
    <property type="entry name" value="acidPPc"/>
    <property type="match status" value="1"/>
</dbReference>
<evidence type="ECO:0000259" key="3">
    <source>
        <dbReference type="SMART" id="SM00014"/>
    </source>
</evidence>
<accession>A0ABP9JSY2</accession>
<keyword evidence="2" id="KW-0472">Membrane</keyword>
<feature type="transmembrane region" description="Helical" evidence="2">
    <location>
        <begin position="162"/>
        <end position="180"/>
    </location>
</feature>
<dbReference type="RefSeq" id="WP_176147259.1">
    <property type="nucleotide sequence ID" value="NZ_BAABKC010000002.1"/>
</dbReference>
<dbReference type="EMBL" id="BAABKC010000002">
    <property type="protein sequence ID" value="GAA5041293.1"/>
    <property type="molecule type" value="Genomic_DNA"/>
</dbReference>
<dbReference type="Proteomes" id="UP001500124">
    <property type="component" value="Unassembled WGS sequence"/>
</dbReference>
<feature type="transmembrane region" description="Helical" evidence="2">
    <location>
        <begin position="12"/>
        <end position="34"/>
    </location>
</feature>
<dbReference type="SUPFAM" id="SSF48317">
    <property type="entry name" value="Acid phosphatase/Vanadium-dependent haloperoxidase"/>
    <property type="match status" value="1"/>
</dbReference>
<keyword evidence="2" id="KW-0812">Transmembrane</keyword>
<dbReference type="PANTHER" id="PTHR14969">
    <property type="entry name" value="SPHINGOSINE-1-PHOSPHATE PHOSPHOHYDROLASE"/>
    <property type="match status" value="1"/>
</dbReference>
<gene>
    <name evidence="4" type="ORF">GCM10023336_01260</name>
</gene>
<protein>
    <submittedName>
        <fullName evidence="4">Phosphatase PAP2 family protein</fullName>
    </submittedName>
</protein>
<dbReference type="PANTHER" id="PTHR14969:SF13">
    <property type="entry name" value="AT30094P"/>
    <property type="match status" value="1"/>
</dbReference>
<keyword evidence="2" id="KW-1133">Transmembrane helix</keyword>
<proteinExistence type="predicted"/>
<keyword evidence="5" id="KW-1185">Reference proteome</keyword>
<feature type="region of interest" description="Disordered" evidence="1">
    <location>
        <begin position="220"/>
        <end position="246"/>
    </location>
</feature>
<feature type="transmembrane region" description="Helical" evidence="2">
    <location>
        <begin position="192"/>
        <end position="211"/>
    </location>
</feature>